<dbReference type="Gene3D" id="3.40.1190.20">
    <property type="match status" value="1"/>
</dbReference>
<dbReference type="PROSITE" id="PS00584">
    <property type="entry name" value="PFKB_KINASES_2"/>
    <property type="match status" value="1"/>
</dbReference>
<keyword evidence="2 7" id="KW-0808">Transferase</keyword>
<dbReference type="EC" id="2.7.1.4" evidence="7"/>
<evidence type="ECO:0000313" key="8">
    <source>
        <dbReference type="Proteomes" id="UP001549321"/>
    </source>
</evidence>
<dbReference type="InterPro" id="IPR002173">
    <property type="entry name" value="Carboh/pur_kinase_PfkB_CS"/>
</dbReference>
<dbReference type="PANTHER" id="PTHR43085">
    <property type="entry name" value="HEXOKINASE FAMILY MEMBER"/>
    <property type="match status" value="1"/>
</dbReference>
<feature type="domain" description="Carbohydrate kinase PfkB" evidence="6">
    <location>
        <begin position="32"/>
        <end position="334"/>
    </location>
</feature>
<keyword evidence="3" id="KW-0547">Nucleotide-binding</keyword>
<accession>A0ABV2QUY1</accession>
<evidence type="ECO:0000259" key="6">
    <source>
        <dbReference type="Pfam" id="PF00294"/>
    </source>
</evidence>
<dbReference type="GO" id="GO:0008865">
    <property type="term" value="F:fructokinase activity"/>
    <property type="evidence" value="ECO:0007669"/>
    <property type="project" value="UniProtKB-EC"/>
</dbReference>
<keyword evidence="4" id="KW-0418">Kinase</keyword>
<evidence type="ECO:0000256" key="3">
    <source>
        <dbReference type="ARBA" id="ARBA00022741"/>
    </source>
</evidence>
<organism evidence="7 8">
    <name type="scientific">Kaistia defluvii</name>
    <dbReference type="NCBI Taxonomy" id="410841"/>
    <lineage>
        <taxon>Bacteria</taxon>
        <taxon>Pseudomonadati</taxon>
        <taxon>Pseudomonadota</taxon>
        <taxon>Alphaproteobacteria</taxon>
        <taxon>Hyphomicrobiales</taxon>
        <taxon>Kaistiaceae</taxon>
        <taxon>Kaistia</taxon>
    </lineage>
</organism>
<reference evidence="7 8" key="1">
    <citation type="submission" date="2024-06" db="EMBL/GenBank/DDBJ databases">
        <title>Sorghum-associated microbial communities from plants grown in Nebraska, USA.</title>
        <authorList>
            <person name="Schachtman D."/>
        </authorList>
    </citation>
    <scope>NUCLEOTIDE SEQUENCE [LARGE SCALE GENOMIC DNA]</scope>
    <source>
        <strain evidence="7 8">3207</strain>
    </source>
</reference>
<dbReference type="InterPro" id="IPR029056">
    <property type="entry name" value="Ribokinase-like"/>
</dbReference>
<dbReference type="PANTHER" id="PTHR43085:SF1">
    <property type="entry name" value="PSEUDOURIDINE KINASE-RELATED"/>
    <property type="match status" value="1"/>
</dbReference>
<evidence type="ECO:0000256" key="5">
    <source>
        <dbReference type="ARBA" id="ARBA00022840"/>
    </source>
</evidence>
<evidence type="ECO:0000256" key="2">
    <source>
        <dbReference type="ARBA" id="ARBA00022679"/>
    </source>
</evidence>
<evidence type="ECO:0000256" key="1">
    <source>
        <dbReference type="ARBA" id="ARBA00010688"/>
    </source>
</evidence>
<evidence type="ECO:0000256" key="4">
    <source>
        <dbReference type="ARBA" id="ARBA00022777"/>
    </source>
</evidence>
<dbReference type="EMBL" id="JBEPSM010000001">
    <property type="protein sequence ID" value="MET4632780.1"/>
    <property type="molecule type" value="Genomic_DNA"/>
</dbReference>
<keyword evidence="8" id="KW-1185">Reference proteome</keyword>
<name>A0ABV2QUY1_9HYPH</name>
<proteinExistence type="inferred from homology"/>
<protein>
    <submittedName>
        <fullName evidence="7">Fructokinase</fullName>
        <ecNumber evidence="7">2.7.1.4</ecNumber>
    </submittedName>
</protein>
<dbReference type="InterPro" id="IPR050306">
    <property type="entry name" value="PfkB_Carbo_kinase"/>
</dbReference>
<dbReference type="CDD" id="cd01167">
    <property type="entry name" value="bac_FRK"/>
    <property type="match status" value="1"/>
</dbReference>
<gene>
    <name evidence="7" type="ORF">ABIE08_000693</name>
</gene>
<dbReference type="Proteomes" id="UP001549321">
    <property type="component" value="Unassembled WGS sequence"/>
</dbReference>
<dbReference type="Pfam" id="PF00294">
    <property type="entry name" value="PfkB"/>
    <property type="match status" value="1"/>
</dbReference>
<comment type="similarity">
    <text evidence="1">Belongs to the carbohydrate kinase PfkB family.</text>
</comment>
<comment type="caution">
    <text evidence="7">The sequence shown here is derived from an EMBL/GenBank/DDBJ whole genome shotgun (WGS) entry which is preliminary data.</text>
</comment>
<dbReference type="SUPFAM" id="SSF53613">
    <property type="entry name" value="Ribokinase-like"/>
    <property type="match status" value="1"/>
</dbReference>
<evidence type="ECO:0000313" key="7">
    <source>
        <dbReference type="EMBL" id="MET4632780.1"/>
    </source>
</evidence>
<keyword evidence="5" id="KW-0067">ATP-binding</keyword>
<dbReference type="InterPro" id="IPR011611">
    <property type="entry name" value="PfkB_dom"/>
</dbReference>
<sequence length="343" mass="36483">MRGPTRHVEAAWRRAALRLMGMDDTDQREKTEMIVSCGEALIDFLPVKDAAGNDSYQPKVGGSPYNVALTAGRLGNHTGFLGGISTDFFGEMLVEELKRSLVSLKYVGFSARPTTLAFVSLLHDEPQYAFFDENSAGRLHDPAAHEPIGDEVEAIHFGSISLIPEPSVSRLAAVMDANRGKRVLCYDPNVRPTLIHDRDAFIANVEKFAHGADIVKISGADLEWLYPGVEAGTVASGWLAAGTGLVVVTRGGNGVTAYTPSGSVFSPVIPVIIADTVGAGDSFTGGLLARLSEKGHLTIDGVRNIDPAALKDALDFANRVAAITCSRAGANPPWRSELVEAEA</sequence>